<dbReference type="InterPro" id="IPR000182">
    <property type="entry name" value="GNAT_dom"/>
</dbReference>
<keyword evidence="2" id="KW-0614">Plasmid</keyword>
<evidence type="ECO:0000313" key="3">
    <source>
        <dbReference type="Proteomes" id="UP000001903"/>
    </source>
</evidence>
<dbReference type="PROSITE" id="PS51186">
    <property type="entry name" value="GNAT"/>
    <property type="match status" value="1"/>
</dbReference>
<dbReference type="InterPro" id="IPR050276">
    <property type="entry name" value="MshD_Acetyltransferase"/>
</dbReference>
<dbReference type="Pfam" id="PF00583">
    <property type="entry name" value="Acetyltransf_1"/>
    <property type="match status" value="1"/>
</dbReference>
<sequence>MFALNVTWLSGERIDMSANTGTTGAACTAWDNSECQGTPYCPPRCPRFEGKDDTLFLTRPYESDDRDALVSMYADLDQYSRSMGLPPATVPKIEDWLERLHSNGWSLIALDGDRVIGHVAVVPADSSEPEFLIFVHQAYQNHGIGTELIKQLIAYADDRDHSGLTLEVSKGNKRAITVYENVGFDVTKRKLSELEMELDLEHSLVRRLRRPPADRV</sequence>
<dbReference type="Gene3D" id="3.40.630.30">
    <property type="match status" value="1"/>
</dbReference>
<dbReference type="SUPFAM" id="SSF55729">
    <property type="entry name" value="Acyl-CoA N-acyltransferases (Nat)"/>
    <property type="match status" value="1"/>
</dbReference>
<dbReference type="KEGG" id="htu:Htur_4189"/>
<evidence type="ECO:0000313" key="2">
    <source>
        <dbReference type="EMBL" id="ADB63011.1"/>
    </source>
</evidence>
<geneLocation type="plasmid" evidence="2 3">
    <name>pHTUR01</name>
</geneLocation>
<proteinExistence type="predicted"/>
<organism evidence="2 3">
    <name type="scientific">Haloterrigena turkmenica (strain ATCC 51198 / DSM 5511 / JCM 9101 / NCIMB 13204 / VKM B-1734 / 4k)</name>
    <name type="common">Halococcus turkmenicus</name>
    <dbReference type="NCBI Taxonomy" id="543526"/>
    <lineage>
        <taxon>Archaea</taxon>
        <taxon>Methanobacteriati</taxon>
        <taxon>Methanobacteriota</taxon>
        <taxon>Stenosarchaea group</taxon>
        <taxon>Halobacteria</taxon>
        <taxon>Halobacteriales</taxon>
        <taxon>Natrialbaceae</taxon>
        <taxon>Haloterrigena</taxon>
    </lineage>
</organism>
<feature type="domain" description="N-acetyltransferase" evidence="1">
    <location>
        <begin position="56"/>
        <end position="201"/>
    </location>
</feature>
<keyword evidence="3" id="KW-1185">Reference proteome</keyword>
<evidence type="ECO:0000259" key="1">
    <source>
        <dbReference type="PROSITE" id="PS51186"/>
    </source>
</evidence>
<dbReference type="AlphaFoldDB" id="D2S0W4"/>
<protein>
    <submittedName>
        <fullName evidence="2">GCN5-related N-acetyltransferase</fullName>
    </submittedName>
</protein>
<dbReference type="HOGENOM" id="CLU_102818_0_0_2"/>
<dbReference type="GO" id="GO:0016747">
    <property type="term" value="F:acyltransferase activity, transferring groups other than amino-acyl groups"/>
    <property type="evidence" value="ECO:0007669"/>
    <property type="project" value="InterPro"/>
</dbReference>
<gene>
    <name evidence="2" type="ordered locus">Htur_4189</name>
</gene>
<dbReference type="CDD" id="cd04301">
    <property type="entry name" value="NAT_SF"/>
    <property type="match status" value="1"/>
</dbReference>
<name>D2S0W4_HALTV</name>
<reference evidence="2 3" key="1">
    <citation type="journal article" date="2010" name="Stand. Genomic Sci.">
        <title>Complete genome sequence of Haloterrigena turkmenica type strain (4k).</title>
        <authorList>
            <person name="Saunders E."/>
            <person name="Tindall B.J."/>
            <person name="Fahnrich R."/>
            <person name="Lapidus A."/>
            <person name="Copeland A."/>
            <person name="Del Rio T.G."/>
            <person name="Lucas S."/>
            <person name="Chen F."/>
            <person name="Tice H."/>
            <person name="Cheng J.F."/>
            <person name="Han C."/>
            <person name="Detter J.C."/>
            <person name="Bruce D."/>
            <person name="Goodwin L."/>
            <person name="Chain P."/>
            <person name="Pitluck S."/>
            <person name="Pati A."/>
            <person name="Ivanova N."/>
            <person name="Mavromatis K."/>
            <person name="Chen A."/>
            <person name="Palaniappan K."/>
            <person name="Land M."/>
            <person name="Hauser L."/>
            <person name="Chang Y.J."/>
            <person name="Jeffries C.D."/>
            <person name="Brettin T."/>
            <person name="Rohde M."/>
            <person name="Goker M."/>
            <person name="Bristow J."/>
            <person name="Eisen J.A."/>
            <person name="Markowitz V."/>
            <person name="Hugenholtz P."/>
            <person name="Klenk H.P."/>
            <person name="Kyrpides N.C."/>
        </authorList>
    </citation>
    <scope>NUCLEOTIDE SEQUENCE [LARGE SCALE GENOMIC DNA]</scope>
    <source>
        <strain evidence="3">ATCC 51198 / DSM 5511 / JCM 9101 / NCIMB 13204 / VKM B-1734 / 4k</strain>
    </source>
</reference>
<dbReference type="InterPro" id="IPR016181">
    <property type="entry name" value="Acyl_CoA_acyltransferase"/>
</dbReference>
<accession>D2S0W4</accession>
<dbReference type="PANTHER" id="PTHR43617">
    <property type="entry name" value="L-AMINO ACID N-ACETYLTRANSFERASE"/>
    <property type="match status" value="1"/>
</dbReference>
<dbReference type="EMBL" id="CP001861">
    <property type="protein sequence ID" value="ADB63011.1"/>
    <property type="molecule type" value="Genomic_DNA"/>
</dbReference>
<dbReference type="Proteomes" id="UP000001903">
    <property type="component" value="Plasmid pHTUR01"/>
</dbReference>